<accession>A0ABW5H3X2</accession>
<dbReference type="InterPro" id="IPR036736">
    <property type="entry name" value="ACP-like_sf"/>
</dbReference>
<dbReference type="Pfam" id="PF00550">
    <property type="entry name" value="PP-binding"/>
    <property type="match status" value="1"/>
</dbReference>
<proteinExistence type="predicted"/>
<name>A0ABW5H3X2_9PSEU</name>
<protein>
    <submittedName>
        <fullName evidence="2">Phosphopantetheine-binding protein</fullName>
    </submittedName>
</protein>
<evidence type="ECO:0000313" key="3">
    <source>
        <dbReference type="Proteomes" id="UP001597483"/>
    </source>
</evidence>
<dbReference type="RefSeq" id="WP_378302155.1">
    <property type="nucleotide sequence ID" value="NZ_JBHUKS010000005.1"/>
</dbReference>
<feature type="domain" description="Carrier" evidence="1">
    <location>
        <begin position="1"/>
        <end position="74"/>
    </location>
</feature>
<reference evidence="3" key="1">
    <citation type="journal article" date="2019" name="Int. J. Syst. Evol. Microbiol.">
        <title>The Global Catalogue of Microorganisms (GCM) 10K type strain sequencing project: providing services to taxonomists for standard genome sequencing and annotation.</title>
        <authorList>
            <consortium name="The Broad Institute Genomics Platform"/>
            <consortium name="The Broad Institute Genome Sequencing Center for Infectious Disease"/>
            <person name="Wu L."/>
            <person name="Ma J."/>
        </authorList>
    </citation>
    <scope>NUCLEOTIDE SEQUENCE [LARGE SCALE GENOMIC DNA]</scope>
    <source>
        <strain evidence="3">CGMCC 4.7641</strain>
    </source>
</reference>
<dbReference type="Gene3D" id="1.10.1200.10">
    <property type="entry name" value="ACP-like"/>
    <property type="match status" value="1"/>
</dbReference>
<keyword evidence="3" id="KW-1185">Reference proteome</keyword>
<evidence type="ECO:0000259" key="1">
    <source>
        <dbReference type="PROSITE" id="PS50075"/>
    </source>
</evidence>
<sequence>MSKARELVRSCLGPDDFLDEVTDTEDLREAGLNSGEFVLISLRLEEEIDRALTDEELGRIRSIQDIDAVLAEAA</sequence>
<dbReference type="SUPFAM" id="SSF47336">
    <property type="entry name" value="ACP-like"/>
    <property type="match status" value="1"/>
</dbReference>
<dbReference type="Proteomes" id="UP001597483">
    <property type="component" value="Unassembled WGS sequence"/>
</dbReference>
<evidence type="ECO:0000313" key="2">
    <source>
        <dbReference type="EMBL" id="MFD2467434.1"/>
    </source>
</evidence>
<comment type="caution">
    <text evidence="2">The sequence shown here is derived from an EMBL/GenBank/DDBJ whole genome shotgun (WGS) entry which is preliminary data.</text>
</comment>
<dbReference type="EMBL" id="JBHUKS010000005">
    <property type="protein sequence ID" value="MFD2467434.1"/>
    <property type="molecule type" value="Genomic_DNA"/>
</dbReference>
<dbReference type="PROSITE" id="PS50075">
    <property type="entry name" value="CARRIER"/>
    <property type="match status" value="1"/>
</dbReference>
<organism evidence="2 3">
    <name type="scientific">Amycolatopsis silviterrae</name>
    <dbReference type="NCBI Taxonomy" id="1656914"/>
    <lineage>
        <taxon>Bacteria</taxon>
        <taxon>Bacillati</taxon>
        <taxon>Actinomycetota</taxon>
        <taxon>Actinomycetes</taxon>
        <taxon>Pseudonocardiales</taxon>
        <taxon>Pseudonocardiaceae</taxon>
        <taxon>Amycolatopsis</taxon>
    </lineage>
</organism>
<dbReference type="InterPro" id="IPR009081">
    <property type="entry name" value="PP-bd_ACP"/>
</dbReference>
<gene>
    <name evidence="2" type="ORF">ACFSVL_08530</name>
</gene>